<dbReference type="AlphaFoldDB" id="A0A6G8ASX6"/>
<dbReference type="RefSeq" id="WP_166034254.1">
    <property type="nucleotide sequence ID" value="NZ_CP049887.1"/>
</dbReference>
<evidence type="ECO:0000256" key="3">
    <source>
        <dbReference type="ARBA" id="ARBA00022643"/>
    </source>
</evidence>
<dbReference type="Gene3D" id="2.30.110.10">
    <property type="entry name" value="Electron Transport, Fmn-binding Protein, Chain A"/>
    <property type="match status" value="1"/>
</dbReference>
<gene>
    <name evidence="6" type="ORF">G7082_06050</name>
</gene>
<keyword evidence="2" id="KW-0285">Flavoprotein</keyword>
<dbReference type="Proteomes" id="UP000501747">
    <property type="component" value="Chromosome"/>
</dbReference>
<organism evidence="6 7">
    <name type="scientific">Vagococcus hydrophili</name>
    <dbReference type="NCBI Taxonomy" id="2714947"/>
    <lineage>
        <taxon>Bacteria</taxon>
        <taxon>Bacillati</taxon>
        <taxon>Bacillota</taxon>
        <taxon>Bacilli</taxon>
        <taxon>Lactobacillales</taxon>
        <taxon>Enterococcaceae</taxon>
        <taxon>Vagococcus</taxon>
    </lineage>
</organism>
<accession>A0A6G8ASX6</accession>
<evidence type="ECO:0000313" key="6">
    <source>
        <dbReference type="EMBL" id="QIL48106.1"/>
    </source>
</evidence>
<evidence type="ECO:0000256" key="4">
    <source>
        <dbReference type="ARBA" id="ARBA00038054"/>
    </source>
</evidence>
<dbReference type="PANTHER" id="PTHR33798">
    <property type="entry name" value="FLAVOPROTEIN OXYGENASE"/>
    <property type="match status" value="1"/>
</dbReference>
<sequence length="202" mass="22805">MISIKPSEMSERDNYKFLIGSIIPRPVAVVSSVSSEGVVNIAPFSYFNIVTSNPPIISLGIQRKNGVMKDTTRNILENKEAVVHIADEDNIEDINETAANLKHDESELDRTRWTLSPAEEIKVPLLNELKIKMEVSLYQHIPIDDEGSVTADLLLLRVEKYHIQENLYQDGRINPDLLKPMSRLAGNDYGKLGERVRIARPE</sequence>
<dbReference type="SMART" id="SM00903">
    <property type="entry name" value="Flavin_Reduct"/>
    <property type="match status" value="1"/>
</dbReference>
<keyword evidence="7" id="KW-1185">Reference proteome</keyword>
<evidence type="ECO:0000259" key="5">
    <source>
        <dbReference type="SMART" id="SM00903"/>
    </source>
</evidence>
<reference evidence="6 7" key="1">
    <citation type="submission" date="2020-03" db="EMBL/GenBank/DDBJ databases">
        <title>Vagococcus sp. nov., isolated from beetles.</title>
        <authorList>
            <person name="Hyun D.-W."/>
            <person name="Bae J.-W."/>
        </authorList>
    </citation>
    <scope>NUCLEOTIDE SEQUENCE [LARGE SCALE GENOMIC DNA]</scope>
    <source>
        <strain evidence="6 7">HDW17B</strain>
    </source>
</reference>
<proteinExistence type="inferred from homology"/>
<dbReference type="InterPro" id="IPR012349">
    <property type="entry name" value="Split_barrel_FMN-bd"/>
</dbReference>
<dbReference type="GO" id="GO:0016646">
    <property type="term" value="F:oxidoreductase activity, acting on the CH-NH group of donors, NAD or NADP as acceptor"/>
    <property type="evidence" value="ECO:0007669"/>
    <property type="project" value="UniProtKB-ARBA"/>
</dbReference>
<name>A0A6G8ASX6_9ENTE</name>
<dbReference type="KEGG" id="vhy:G7082_06050"/>
<feature type="domain" description="Flavin reductase like" evidence="5">
    <location>
        <begin position="20"/>
        <end position="176"/>
    </location>
</feature>
<dbReference type="GO" id="GO:0010181">
    <property type="term" value="F:FMN binding"/>
    <property type="evidence" value="ECO:0007669"/>
    <property type="project" value="InterPro"/>
</dbReference>
<comment type="cofactor">
    <cofactor evidence="1">
        <name>FMN</name>
        <dbReference type="ChEBI" id="CHEBI:58210"/>
    </cofactor>
</comment>
<dbReference type="Pfam" id="PF01613">
    <property type="entry name" value="Flavin_Reduct"/>
    <property type="match status" value="1"/>
</dbReference>
<comment type="similarity">
    <text evidence="4">Belongs to the flavoredoxin family.</text>
</comment>
<protein>
    <submittedName>
        <fullName evidence="6">Flavin reductase family protein</fullName>
    </submittedName>
</protein>
<evidence type="ECO:0000256" key="1">
    <source>
        <dbReference type="ARBA" id="ARBA00001917"/>
    </source>
</evidence>
<dbReference type="InterPro" id="IPR002563">
    <property type="entry name" value="Flavin_Rdtase-like_dom"/>
</dbReference>
<keyword evidence="3" id="KW-0288">FMN</keyword>
<dbReference type="SUPFAM" id="SSF50475">
    <property type="entry name" value="FMN-binding split barrel"/>
    <property type="match status" value="1"/>
</dbReference>
<dbReference type="EMBL" id="CP049887">
    <property type="protein sequence ID" value="QIL48106.1"/>
    <property type="molecule type" value="Genomic_DNA"/>
</dbReference>
<evidence type="ECO:0000313" key="7">
    <source>
        <dbReference type="Proteomes" id="UP000501747"/>
    </source>
</evidence>
<evidence type="ECO:0000256" key="2">
    <source>
        <dbReference type="ARBA" id="ARBA00022630"/>
    </source>
</evidence>
<dbReference type="PANTHER" id="PTHR33798:SF5">
    <property type="entry name" value="FLAVIN REDUCTASE LIKE DOMAIN-CONTAINING PROTEIN"/>
    <property type="match status" value="1"/>
</dbReference>